<comment type="similarity">
    <text evidence="2">Belongs to the immunoglobulin superfamily. BTN/MOG family.</text>
</comment>
<protein>
    <submittedName>
        <fullName evidence="15">Uncharacterized protein</fullName>
    </submittedName>
</protein>
<dbReference type="PROSITE" id="PS50835">
    <property type="entry name" value="IG_LIKE"/>
    <property type="match status" value="5"/>
</dbReference>
<feature type="domain" description="Ig-like" evidence="14">
    <location>
        <begin position="1401"/>
        <end position="1487"/>
    </location>
</feature>
<keyword evidence="6 12" id="KW-0472">Membrane</keyword>
<dbReference type="SMART" id="SM00406">
    <property type="entry name" value="IGv"/>
    <property type="match status" value="3"/>
</dbReference>
<dbReference type="InterPro" id="IPR006574">
    <property type="entry name" value="PRY"/>
</dbReference>
<dbReference type="Pfam" id="PF07686">
    <property type="entry name" value="V-set"/>
    <property type="match status" value="3"/>
</dbReference>
<dbReference type="PRINTS" id="PR01407">
    <property type="entry name" value="BUTYPHLNCDUF"/>
</dbReference>
<dbReference type="InterPro" id="IPR013106">
    <property type="entry name" value="Ig_V-set"/>
</dbReference>
<dbReference type="FunFam" id="2.60.40.10:FF:000208">
    <property type="entry name" value="Butyrophilin subfamily 1 member A1"/>
    <property type="match status" value="3"/>
</dbReference>
<evidence type="ECO:0000256" key="12">
    <source>
        <dbReference type="SAM" id="Phobius"/>
    </source>
</evidence>
<evidence type="ECO:0000256" key="9">
    <source>
        <dbReference type="ARBA" id="ARBA00023319"/>
    </source>
</evidence>
<feature type="region of interest" description="Disordered" evidence="11">
    <location>
        <begin position="931"/>
        <end position="958"/>
    </location>
</feature>
<dbReference type="FunFam" id="2.60.120.920:FF:000004">
    <property type="entry name" value="Butyrophilin subfamily 1 member A1"/>
    <property type="match status" value="3"/>
</dbReference>
<evidence type="ECO:0000256" key="2">
    <source>
        <dbReference type="ARBA" id="ARBA00007591"/>
    </source>
</evidence>
<feature type="domain" description="Ig-like" evidence="14">
    <location>
        <begin position="420"/>
        <end position="494"/>
    </location>
</feature>
<evidence type="ECO:0000256" key="8">
    <source>
        <dbReference type="ARBA" id="ARBA00023180"/>
    </source>
</evidence>
<sequence length="1614" mass="177436">MADPTPLELSAADVTLDPDTAHPKLLISEDQRSLTYTEARQSLPDNPKRFQYRSCVLGRESFSSGRHFWEVDVGDRKQWQFGVCRENVERKHYDKITPQNGFWTIALLDGHDFQARTEPWTKLTIANPPERVGVFLDYEKGEVSFYDAIDGFHIFTFSNASFSGPLWPVFRVSSEEPTALTICPALKGVGSSLVSDPLPGPSLETPVTSGSADGNGNPQAEAQIPYFTFLLGEPSVAMARLTSRSSFLPTPSGVSLSAQQPTMVRSLAFHLLHLIVCLALVQLLTPCSAQFAVIGPPEPILAMVGDVAELPCHLSPMMSAETMDLMWVRSGLRQAVRAYADGKEETEMAEYRGRTSILREDIAEGKAALRIQNVRASDSGTYQCHFQDANFFAKALMELKVAALGSDLHVEMKGYEDGGIRVECTSAGWYPQPHVEWRGDRGESLPAMTAPVATDGEGLYAATSSVILKGGSGKGVSCVIRNPLLSQEKTARVSIADRVFSITKPWQVAVGVTIPVLLGLLVGAALSWWRQQKRIQALRQWERSAKERRKKKYLAFFSQYLPLAKANRPQPAAGTAAQDRRVGGFSISRLQPASAQFTVVGPDEPILAMVGERTTLHCHLSPEKSAEDMEVRWCRARLSPAVLVYMGGRERPEEQMAQYRGRTTFVSEDISQGRVALVIHNVTAHDDGVYRCYFQRGRSYDEAAMRLVVAGLGSTPLIEMKGHEDEGIRLECTSEGWYPEPHAVWRDPYGEVTPALEEAYAQDADGLFRVTLAVIIADSSVRNMSCSVNNTLLGQEKDSVIFIPEPLTPSSSPFPWMGALAVVLPALLLLIVILGSICLVRKLRRRKEALSLEKDLENKEKEMAQQLQEELRKSSISCVALCTACFLLVTVTGESSLSVPLQDGEEASYTRVVGVLAGGCPGPGIRALLGDPRGVSPASGASRRARASPGASSAADVVLDPETAHPELFLSEDRRSARRGPRRQSLPDTPGRFDCRPCVLGAPRLAAGRHCWEVEVERVMGWSVGVCAEGAERRGEAPLAPEHGFWALEMFEGRYRALASPELVLPVRERLRRVAVFLDYEAGDVSFYNARDRSHLYSCPRARFSGPLRPFFRLGSDDGALSVCPAFTGPGRPGARGRPGPSQGGGPAQPPVPWSPPRRVGEPWPPLLPRTPLRSPRRTSFRGPVHPRQPRARLPGRLWLQQQLSCRPPWGRGQAQSPIWLPTPEKGLDGDGQRALPGIRPKLPQTAADEGDGRLPQPLPRGCLLTLLLLQLRGLHAAPFDVAGPAEPILALVGADAELPCHLPANLSAVPLEMQWLREPEALAVLVHRAGQAQDTEQLARYRGRAALVLDGLAQGRVALRIRRVQASDDGEYRCSFRREDGPGHGEARVRLRVAALGSDPHIHMDVQDNGETRLECTSVGWYPEPRVQWRTPTGETFSSTSESRHPDEEGLFTVAASVAISDPSMKNVSCCIQNVLLGQEKEVDIFIPVDVTLDPDTAHPHLFLHEDSKSVRLEDARQKLPEKPERFDSWPCVLGREAFTSGRHYWEVEVGDRTDWAIGVCREDVMKKGFDPMTPKNGFWAVELYGNGYWALTPLRTLSPGRTSPSGWDFPGL</sequence>
<dbReference type="SMART" id="SM00409">
    <property type="entry name" value="IG"/>
    <property type="match status" value="3"/>
</dbReference>
<comment type="subcellular location">
    <subcellularLocation>
        <location evidence="1">Membrane</location>
        <topology evidence="1">Single-pass type I membrane protein</topology>
    </subcellularLocation>
</comment>
<feature type="domain" description="Ig-like" evidence="14">
    <location>
        <begin position="1279"/>
        <end position="1391"/>
    </location>
</feature>
<dbReference type="SUPFAM" id="SSF49899">
    <property type="entry name" value="Concanavalin A-like lectins/glucanases"/>
    <property type="match status" value="3"/>
</dbReference>
<dbReference type="InterPro" id="IPR043136">
    <property type="entry name" value="B30.2/SPRY_sf"/>
</dbReference>
<feature type="domain" description="Ig-like" evidence="14">
    <location>
        <begin position="286"/>
        <end position="400"/>
    </location>
</feature>
<dbReference type="PANTHER" id="PTHR24100:SF139">
    <property type="entry name" value="BUTYROPHILIN SUBFAMILY 2 MEMBER A2"/>
    <property type="match status" value="1"/>
</dbReference>
<dbReference type="Proteomes" id="UP001177744">
    <property type="component" value="Unassembled WGS sequence"/>
</dbReference>
<evidence type="ECO:0000259" key="14">
    <source>
        <dbReference type="PROSITE" id="PS50835"/>
    </source>
</evidence>
<dbReference type="InterPro" id="IPR013320">
    <property type="entry name" value="ConA-like_dom_sf"/>
</dbReference>
<evidence type="ECO:0000256" key="6">
    <source>
        <dbReference type="ARBA" id="ARBA00023136"/>
    </source>
</evidence>
<feature type="domain" description="B30.2/SPRY" evidence="13">
    <location>
        <begin position="1"/>
        <end position="189"/>
    </location>
</feature>
<dbReference type="GO" id="GO:0050852">
    <property type="term" value="P:T cell receptor signaling pathway"/>
    <property type="evidence" value="ECO:0007669"/>
    <property type="project" value="TreeGrafter"/>
</dbReference>
<dbReference type="SUPFAM" id="SSF48726">
    <property type="entry name" value="Immunoglobulin"/>
    <property type="match status" value="6"/>
</dbReference>
<dbReference type="Pfam" id="PF13765">
    <property type="entry name" value="PRY"/>
    <property type="match status" value="3"/>
</dbReference>
<feature type="compositionally biased region" description="Low complexity" evidence="11">
    <location>
        <begin position="936"/>
        <end position="955"/>
    </location>
</feature>
<dbReference type="GO" id="GO:0005102">
    <property type="term" value="F:signaling receptor binding"/>
    <property type="evidence" value="ECO:0007669"/>
    <property type="project" value="TreeGrafter"/>
</dbReference>
<feature type="coiled-coil region" evidence="10">
    <location>
        <begin position="840"/>
        <end position="873"/>
    </location>
</feature>
<reference evidence="15" key="1">
    <citation type="submission" date="2023-06" db="EMBL/GenBank/DDBJ databases">
        <title>Reference genome for the Northern bat (Eptesicus nilssonii), a most northern bat species.</title>
        <authorList>
            <person name="Laine V.N."/>
            <person name="Pulliainen A.T."/>
            <person name="Lilley T.M."/>
        </authorList>
    </citation>
    <scope>NUCLEOTIDE SEQUENCE</scope>
    <source>
        <strain evidence="15">BLF_Eptnil</strain>
        <tissue evidence="15">Kidney</tissue>
    </source>
</reference>
<dbReference type="Gene3D" id="2.60.40.10">
    <property type="entry name" value="Immunoglobulins"/>
    <property type="match status" value="6"/>
</dbReference>
<proteinExistence type="inferred from homology"/>
<evidence type="ECO:0000256" key="10">
    <source>
        <dbReference type="SAM" id="Coils"/>
    </source>
</evidence>
<dbReference type="InterPro" id="IPR003877">
    <property type="entry name" value="SPRY_dom"/>
</dbReference>
<feature type="transmembrane region" description="Helical" evidence="12">
    <location>
        <begin position="508"/>
        <end position="529"/>
    </location>
</feature>
<feature type="region of interest" description="Disordered" evidence="11">
    <location>
        <begin position="1125"/>
        <end position="1197"/>
    </location>
</feature>
<dbReference type="InterPro" id="IPR003599">
    <property type="entry name" value="Ig_sub"/>
</dbReference>
<evidence type="ECO:0000256" key="11">
    <source>
        <dbReference type="SAM" id="MobiDB-lite"/>
    </source>
</evidence>
<evidence type="ECO:0000259" key="13">
    <source>
        <dbReference type="PROSITE" id="PS50188"/>
    </source>
</evidence>
<name>A0AA40HCL4_CNENI</name>
<dbReference type="InterPro" id="IPR050504">
    <property type="entry name" value="IgSF_BTN/MOG"/>
</dbReference>
<keyword evidence="4" id="KW-0732">Signal</keyword>
<keyword evidence="16" id="KW-1185">Reference proteome</keyword>
<dbReference type="InterPro" id="IPR013783">
    <property type="entry name" value="Ig-like_fold"/>
</dbReference>
<evidence type="ECO:0000256" key="5">
    <source>
        <dbReference type="ARBA" id="ARBA00022989"/>
    </source>
</evidence>
<dbReference type="InterPro" id="IPR053896">
    <property type="entry name" value="BTN3A2-like_Ig-C"/>
</dbReference>
<gene>
    <name evidence="15" type="ORF">QTO34_010937</name>
</gene>
<dbReference type="InterPro" id="IPR003879">
    <property type="entry name" value="Butyrophylin_SPRY"/>
</dbReference>
<dbReference type="InterPro" id="IPR001870">
    <property type="entry name" value="B30.2/SPRY"/>
</dbReference>
<evidence type="ECO:0000313" key="16">
    <source>
        <dbReference type="Proteomes" id="UP001177744"/>
    </source>
</evidence>
<dbReference type="PROSITE" id="PS50188">
    <property type="entry name" value="B302_SPRY"/>
    <property type="match status" value="3"/>
</dbReference>
<dbReference type="Pfam" id="PF22705">
    <property type="entry name" value="C2-set_3"/>
    <property type="match status" value="3"/>
</dbReference>
<dbReference type="CDD" id="cd05713">
    <property type="entry name" value="IgV_MOG_like"/>
    <property type="match status" value="2"/>
</dbReference>
<keyword evidence="5 12" id="KW-1133">Transmembrane helix</keyword>
<dbReference type="SMART" id="SM00589">
    <property type="entry name" value="PRY"/>
    <property type="match status" value="3"/>
</dbReference>
<evidence type="ECO:0000256" key="1">
    <source>
        <dbReference type="ARBA" id="ARBA00004479"/>
    </source>
</evidence>
<feature type="region of interest" description="Disordered" evidence="11">
    <location>
        <begin position="969"/>
        <end position="988"/>
    </location>
</feature>
<dbReference type="SMART" id="SM00449">
    <property type="entry name" value="SPRY"/>
    <property type="match status" value="2"/>
</dbReference>
<accession>A0AA40HCL4</accession>
<comment type="caution">
    <text evidence="15">The sequence shown here is derived from an EMBL/GenBank/DDBJ whole genome shotgun (WGS) entry which is preliminary data.</text>
</comment>
<feature type="transmembrane region" description="Helical" evidence="12">
    <location>
        <begin position="816"/>
        <end position="840"/>
    </location>
</feature>
<evidence type="ECO:0000256" key="7">
    <source>
        <dbReference type="ARBA" id="ARBA00023157"/>
    </source>
</evidence>
<dbReference type="Pfam" id="PF00622">
    <property type="entry name" value="SPRY"/>
    <property type="match status" value="3"/>
</dbReference>
<feature type="domain" description="Ig-like" evidence="14">
    <location>
        <begin position="592"/>
        <end position="708"/>
    </location>
</feature>
<organism evidence="15 16">
    <name type="scientific">Cnephaeus nilssonii</name>
    <name type="common">Northern bat</name>
    <name type="synonym">Eptesicus nilssonii</name>
    <dbReference type="NCBI Taxonomy" id="3371016"/>
    <lineage>
        <taxon>Eukaryota</taxon>
        <taxon>Metazoa</taxon>
        <taxon>Chordata</taxon>
        <taxon>Craniata</taxon>
        <taxon>Vertebrata</taxon>
        <taxon>Euteleostomi</taxon>
        <taxon>Mammalia</taxon>
        <taxon>Eutheria</taxon>
        <taxon>Laurasiatheria</taxon>
        <taxon>Chiroptera</taxon>
        <taxon>Yangochiroptera</taxon>
        <taxon>Vespertilionidae</taxon>
        <taxon>Cnephaeus</taxon>
    </lineage>
</organism>
<feature type="domain" description="B30.2/SPRY" evidence="13">
    <location>
        <begin position="937"/>
        <end position="1130"/>
    </location>
</feature>
<dbReference type="GO" id="GO:0001817">
    <property type="term" value="P:regulation of cytokine production"/>
    <property type="evidence" value="ECO:0007669"/>
    <property type="project" value="TreeGrafter"/>
</dbReference>
<keyword evidence="10" id="KW-0175">Coiled coil</keyword>
<dbReference type="InterPro" id="IPR007110">
    <property type="entry name" value="Ig-like_dom"/>
</dbReference>
<keyword evidence="9" id="KW-0393">Immunoglobulin domain</keyword>
<dbReference type="FunFam" id="2.60.40.10:FF:000088">
    <property type="entry name" value="Butyrophilin subfamily 1 member A1"/>
    <property type="match status" value="3"/>
</dbReference>
<keyword evidence="3 12" id="KW-0812">Transmembrane</keyword>
<evidence type="ECO:0000256" key="4">
    <source>
        <dbReference type="ARBA" id="ARBA00022729"/>
    </source>
</evidence>
<keyword evidence="8" id="KW-0325">Glycoprotein</keyword>
<feature type="domain" description="B30.2/SPRY" evidence="13">
    <location>
        <begin position="1472"/>
        <end position="1614"/>
    </location>
</feature>
<dbReference type="PANTHER" id="PTHR24100">
    <property type="entry name" value="BUTYROPHILIN"/>
    <property type="match status" value="1"/>
</dbReference>
<keyword evidence="7" id="KW-1015">Disulfide bond</keyword>
<evidence type="ECO:0000313" key="15">
    <source>
        <dbReference type="EMBL" id="KAK1328780.1"/>
    </source>
</evidence>
<dbReference type="EMBL" id="JAULJE010000022">
    <property type="protein sequence ID" value="KAK1328780.1"/>
    <property type="molecule type" value="Genomic_DNA"/>
</dbReference>
<dbReference type="InterPro" id="IPR036179">
    <property type="entry name" value="Ig-like_dom_sf"/>
</dbReference>
<dbReference type="GO" id="GO:0009897">
    <property type="term" value="C:external side of plasma membrane"/>
    <property type="evidence" value="ECO:0007669"/>
    <property type="project" value="TreeGrafter"/>
</dbReference>
<dbReference type="Gene3D" id="2.60.120.920">
    <property type="match status" value="3"/>
</dbReference>
<evidence type="ECO:0000256" key="3">
    <source>
        <dbReference type="ARBA" id="ARBA00022692"/>
    </source>
</evidence>